<dbReference type="Proteomes" id="UP000485058">
    <property type="component" value="Unassembled WGS sequence"/>
</dbReference>
<dbReference type="EMBL" id="BLLF01000284">
    <property type="protein sequence ID" value="GFH10064.1"/>
    <property type="molecule type" value="Genomic_DNA"/>
</dbReference>
<protein>
    <submittedName>
        <fullName evidence="2">Uncharacterized protein</fullName>
    </submittedName>
</protein>
<comment type="caution">
    <text evidence="2">The sequence shown here is derived from an EMBL/GenBank/DDBJ whole genome shotgun (WGS) entry which is preliminary data.</text>
</comment>
<keyword evidence="1" id="KW-0472">Membrane</keyword>
<keyword evidence="3" id="KW-1185">Reference proteome</keyword>
<proteinExistence type="predicted"/>
<evidence type="ECO:0000313" key="2">
    <source>
        <dbReference type="EMBL" id="GFH10064.1"/>
    </source>
</evidence>
<reference evidence="2 3" key="1">
    <citation type="submission" date="2020-02" db="EMBL/GenBank/DDBJ databases">
        <title>Draft genome sequence of Haematococcus lacustris strain NIES-144.</title>
        <authorList>
            <person name="Morimoto D."/>
            <person name="Nakagawa S."/>
            <person name="Yoshida T."/>
            <person name="Sawayama S."/>
        </authorList>
    </citation>
    <scope>NUCLEOTIDE SEQUENCE [LARGE SCALE GENOMIC DNA]</scope>
    <source>
        <strain evidence="2 3">NIES-144</strain>
    </source>
</reference>
<evidence type="ECO:0000313" key="3">
    <source>
        <dbReference type="Proteomes" id="UP000485058"/>
    </source>
</evidence>
<organism evidence="2 3">
    <name type="scientific">Haematococcus lacustris</name>
    <name type="common">Green alga</name>
    <name type="synonym">Haematococcus pluvialis</name>
    <dbReference type="NCBI Taxonomy" id="44745"/>
    <lineage>
        <taxon>Eukaryota</taxon>
        <taxon>Viridiplantae</taxon>
        <taxon>Chlorophyta</taxon>
        <taxon>core chlorophytes</taxon>
        <taxon>Chlorophyceae</taxon>
        <taxon>CS clade</taxon>
        <taxon>Chlamydomonadales</taxon>
        <taxon>Haematococcaceae</taxon>
        <taxon>Haematococcus</taxon>
    </lineage>
</organism>
<evidence type="ECO:0000256" key="1">
    <source>
        <dbReference type="SAM" id="Phobius"/>
    </source>
</evidence>
<dbReference type="AlphaFoldDB" id="A0A699YTC8"/>
<accession>A0A699YTC8</accession>
<keyword evidence="1" id="KW-1133">Transmembrane helix</keyword>
<keyword evidence="1" id="KW-0812">Transmembrane</keyword>
<sequence>YGPEKALRPSLTPQQRVRMLCVGRVAALVVVLCLAIVAGQQTALVPQQPSAHKLNKETALAPGNCEPEAKLYCSDVNAGEGRLADCLSDQIAESETDSSASGELHKFCWAPSGSMLQGLFHGVMTWHAHSSCGRLQ</sequence>
<feature type="transmembrane region" description="Helical" evidence="1">
    <location>
        <begin position="21"/>
        <end position="39"/>
    </location>
</feature>
<gene>
    <name evidence="2" type="ORF">HaLaN_05312</name>
</gene>
<feature type="non-terminal residue" evidence="2">
    <location>
        <position position="1"/>
    </location>
</feature>
<name>A0A699YTC8_HAELA</name>